<dbReference type="AlphaFoldDB" id="A0A848DKL8"/>
<name>A0A848DKL8_9PSEU</name>
<dbReference type="Proteomes" id="UP000586918">
    <property type="component" value="Unassembled WGS sequence"/>
</dbReference>
<accession>A0A848DKL8</accession>
<dbReference type="InterPro" id="IPR046037">
    <property type="entry name" value="DUF5995"/>
</dbReference>
<dbReference type="EMBL" id="JAAXKZ010000057">
    <property type="protein sequence ID" value="NMH93093.1"/>
    <property type="molecule type" value="Genomic_DNA"/>
</dbReference>
<protein>
    <submittedName>
        <fullName evidence="1">Uncharacterized protein</fullName>
    </submittedName>
</protein>
<dbReference type="Pfam" id="PF19458">
    <property type="entry name" value="DUF5995"/>
    <property type="match status" value="1"/>
</dbReference>
<dbReference type="RefSeq" id="WP_169413795.1">
    <property type="nucleotide sequence ID" value="NZ_JAAXKZ010000057.1"/>
</dbReference>
<evidence type="ECO:0000313" key="2">
    <source>
        <dbReference type="Proteomes" id="UP000586918"/>
    </source>
</evidence>
<gene>
    <name evidence="1" type="ORF">HF519_16230</name>
</gene>
<proteinExistence type="predicted"/>
<keyword evidence="2" id="KW-1185">Reference proteome</keyword>
<comment type="caution">
    <text evidence="1">The sequence shown here is derived from an EMBL/GenBank/DDBJ whole genome shotgun (WGS) entry which is preliminary data.</text>
</comment>
<organism evidence="1 2">
    <name type="scientific">Pseudonocardia bannensis</name>
    <dbReference type="NCBI Taxonomy" id="630973"/>
    <lineage>
        <taxon>Bacteria</taxon>
        <taxon>Bacillati</taxon>
        <taxon>Actinomycetota</taxon>
        <taxon>Actinomycetes</taxon>
        <taxon>Pseudonocardiales</taxon>
        <taxon>Pseudonocardiaceae</taxon>
        <taxon>Pseudonocardia</taxon>
    </lineage>
</organism>
<evidence type="ECO:0000313" key="1">
    <source>
        <dbReference type="EMBL" id="NMH93093.1"/>
    </source>
</evidence>
<sequence>MAVAGKNAVREARGAAVPAPATVEAVLELLVLLQTEVESHGSRRHEDGIARVNHLCTEVTRDVLDGLAAGSFVDPEFAAVLDVQLMVRYLRAVRDDALGATVARSWRVLFERRAVASIAPVRFALAGVNAQVNHDLAVALVSTSTVLDRPPGAVERQDFTTLTHVLAERLRRHAGEQPGGGPGGAVDDDVVGLVAELSRGASWRRAEHLWTLRGRPGEAEAERASIDWRASMIGRAILTRGSTEDAVCGSGICLP</sequence>
<reference evidence="1 2" key="1">
    <citation type="submission" date="2020-04" db="EMBL/GenBank/DDBJ databases">
        <authorList>
            <person name="Klaysubun C."/>
            <person name="Duangmal K."/>
            <person name="Lipun K."/>
        </authorList>
    </citation>
    <scope>NUCLEOTIDE SEQUENCE [LARGE SCALE GENOMIC DNA]</scope>
    <source>
        <strain evidence="1 2">DSM 45300</strain>
    </source>
</reference>